<proteinExistence type="predicted"/>
<dbReference type="SUPFAM" id="SSF57903">
    <property type="entry name" value="FYVE/PHD zinc finger"/>
    <property type="match status" value="1"/>
</dbReference>
<accession>A0A8B6E9R1</accession>
<evidence type="ECO:0008006" key="3">
    <source>
        <dbReference type="Google" id="ProtNLM"/>
    </source>
</evidence>
<dbReference type="InterPro" id="IPR013083">
    <property type="entry name" value="Znf_RING/FYVE/PHD"/>
</dbReference>
<organism evidence="1 2">
    <name type="scientific">Mytilus galloprovincialis</name>
    <name type="common">Mediterranean mussel</name>
    <dbReference type="NCBI Taxonomy" id="29158"/>
    <lineage>
        <taxon>Eukaryota</taxon>
        <taxon>Metazoa</taxon>
        <taxon>Spiralia</taxon>
        <taxon>Lophotrochozoa</taxon>
        <taxon>Mollusca</taxon>
        <taxon>Bivalvia</taxon>
        <taxon>Autobranchia</taxon>
        <taxon>Pteriomorphia</taxon>
        <taxon>Mytilida</taxon>
        <taxon>Mytiloidea</taxon>
        <taxon>Mytilidae</taxon>
        <taxon>Mytilinae</taxon>
        <taxon>Mytilus</taxon>
    </lineage>
</organism>
<keyword evidence="2" id="KW-1185">Reference proteome</keyword>
<dbReference type="InterPro" id="IPR011011">
    <property type="entry name" value="Znf_FYVE_PHD"/>
</dbReference>
<dbReference type="Proteomes" id="UP000596742">
    <property type="component" value="Unassembled WGS sequence"/>
</dbReference>
<evidence type="ECO:0000313" key="2">
    <source>
        <dbReference type="Proteomes" id="UP000596742"/>
    </source>
</evidence>
<sequence>MSNGDKNKTITKLNEIMKSKLEQALPGRSVQQKYTDKDGRASIKCFKCKKKCRTRSTVCSTCQHWIHYNCKRLSTKEIESLEQEELEDYTCRICEEVNLKL</sequence>
<dbReference type="EMBL" id="UYJE01004771">
    <property type="protein sequence ID" value="VDI31288.1"/>
    <property type="molecule type" value="Genomic_DNA"/>
</dbReference>
<reference evidence="1" key="1">
    <citation type="submission" date="2018-11" db="EMBL/GenBank/DDBJ databases">
        <authorList>
            <person name="Alioto T."/>
            <person name="Alioto T."/>
        </authorList>
    </citation>
    <scope>NUCLEOTIDE SEQUENCE</scope>
</reference>
<gene>
    <name evidence="1" type="ORF">MGAL_10B047788</name>
</gene>
<comment type="caution">
    <text evidence="1">The sequence shown here is derived from an EMBL/GenBank/DDBJ whole genome shotgun (WGS) entry which is preliminary data.</text>
</comment>
<evidence type="ECO:0000313" key="1">
    <source>
        <dbReference type="EMBL" id="VDI31288.1"/>
    </source>
</evidence>
<protein>
    <recommendedName>
        <fullName evidence="3">PHD-type domain-containing protein</fullName>
    </recommendedName>
</protein>
<dbReference type="OrthoDB" id="1903104at2759"/>
<dbReference type="Gene3D" id="3.30.40.10">
    <property type="entry name" value="Zinc/RING finger domain, C3HC4 (zinc finger)"/>
    <property type="match status" value="1"/>
</dbReference>
<dbReference type="AlphaFoldDB" id="A0A8B6E9R1"/>
<name>A0A8B6E9R1_MYTGA</name>